<evidence type="ECO:0000259" key="6">
    <source>
        <dbReference type="Pfam" id="PF14378"/>
    </source>
</evidence>
<comment type="subcellular location">
    <subcellularLocation>
        <location evidence="1">Membrane</location>
        <topology evidence="1">Multi-pass membrane protein</topology>
    </subcellularLocation>
</comment>
<feature type="transmembrane region" description="Helical" evidence="5">
    <location>
        <begin position="263"/>
        <end position="284"/>
    </location>
</feature>
<gene>
    <name evidence="7" type="ORF">GEV26_08550</name>
</gene>
<feature type="transmembrane region" description="Helical" evidence="5">
    <location>
        <begin position="104"/>
        <end position="122"/>
    </location>
</feature>
<feature type="transmembrane region" description="Helical" evidence="5">
    <location>
        <begin position="296"/>
        <end position="315"/>
    </location>
</feature>
<keyword evidence="8" id="KW-1185">Reference proteome</keyword>
<evidence type="ECO:0000313" key="7">
    <source>
        <dbReference type="EMBL" id="QGG41406.1"/>
    </source>
</evidence>
<feature type="transmembrane region" description="Helical" evidence="5">
    <location>
        <begin position="63"/>
        <end position="83"/>
    </location>
</feature>
<dbReference type="AlphaFoldDB" id="A0A5Q2MK21"/>
<feature type="transmembrane region" description="Helical" evidence="5">
    <location>
        <begin position="171"/>
        <end position="191"/>
    </location>
</feature>
<dbReference type="PANTHER" id="PTHR31310">
    <property type="match status" value="1"/>
</dbReference>
<keyword evidence="3 5" id="KW-1133">Transmembrane helix</keyword>
<dbReference type="InterPro" id="IPR026841">
    <property type="entry name" value="Aur1/Ipt1"/>
</dbReference>
<protein>
    <submittedName>
        <fullName evidence="7">Phosphatase PAP2 family protein</fullName>
    </submittedName>
</protein>
<dbReference type="PANTHER" id="PTHR31310:SF7">
    <property type="entry name" value="PA-PHOSPHATASE RELATED-FAMILY PROTEIN DDB_G0268928"/>
    <property type="match status" value="1"/>
</dbReference>
<accession>A0A5Q2MK21</accession>
<feature type="transmembrane region" description="Helical" evidence="5">
    <location>
        <begin position="25"/>
        <end position="43"/>
    </location>
</feature>
<feature type="domain" description="Inositolphosphotransferase Aur1/Ipt1" evidence="6">
    <location>
        <begin position="138"/>
        <end position="330"/>
    </location>
</feature>
<organism evidence="7 8">
    <name type="scientific">Aeromicrobium yanjiei</name>
    <dbReference type="NCBI Taxonomy" id="2662028"/>
    <lineage>
        <taxon>Bacteria</taxon>
        <taxon>Bacillati</taxon>
        <taxon>Actinomycetota</taxon>
        <taxon>Actinomycetes</taxon>
        <taxon>Propionibacteriales</taxon>
        <taxon>Nocardioidaceae</taxon>
        <taxon>Aeromicrobium</taxon>
    </lineage>
</organism>
<proteinExistence type="predicted"/>
<name>A0A5Q2MK21_9ACTN</name>
<dbReference type="SUPFAM" id="SSF48317">
    <property type="entry name" value="Acid phosphatase/Vanadium-dependent haloperoxidase"/>
    <property type="match status" value="1"/>
</dbReference>
<dbReference type="Gene3D" id="1.20.144.10">
    <property type="entry name" value="Phosphatidic acid phosphatase type 2/haloperoxidase"/>
    <property type="match status" value="1"/>
</dbReference>
<dbReference type="GO" id="GO:0016020">
    <property type="term" value="C:membrane"/>
    <property type="evidence" value="ECO:0007669"/>
    <property type="project" value="UniProtKB-SubCell"/>
</dbReference>
<keyword evidence="4 5" id="KW-0472">Membrane</keyword>
<feature type="transmembrane region" description="Helical" evidence="5">
    <location>
        <begin position="198"/>
        <end position="218"/>
    </location>
</feature>
<keyword evidence="2 5" id="KW-0812">Transmembrane</keyword>
<evidence type="ECO:0000256" key="3">
    <source>
        <dbReference type="ARBA" id="ARBA00022989"/>
    </source>
</evidence>
<evidence type="ECO:0000313" key="8">
    <source>
        <dbReference type="Proteomes" id="UP000392064"/>
    </source>
</evidence>
<evidence type="ECO:0000256" key="2">
    <source>
        <dbReference type="ARBA" id="ARBA00022692"/>
    </source>
</evidence>
<reference evidence="7 8" key="1">
    <citation type="submission" date="2019-11" db="EMBL/GenBank/DDBJ databases">
        <authorList>
            <person name="Li J."/>
        </authorList>
    </citation>
    <scope>NUCLEOTIDE SEQUENCE [LARGE SCALE GENOMIC DNA]</scope>
    <source>
        <strain evidence="7 8">MF47</strain>
    </source>
</reference>
<dbReference type="CDD" id="cd03386">
    <property type="entry name" value="PAP2_Aur1_like"/>
    <property type="match status" value="1"/>
</dbReference>
<dbReference type="InterPro" id="IPR036938">
    <property type="entry name" value="PAP2/HPO_sf"/>
</dbReference>
<evidence type="ECO:0000256" key="5">
    <source>
        <dbReference type="SAM" id="Phobius"/>
    </source>
</evidence>
<dbReference type="InterPro" id="IPR052185">
    <property type="entry name" value="IPC_Synthase-Related"/>
</dbReference>
<evidence type="ECO:0000256" key="1">
    <source>
        <dbReference type="ARBA" id="ARBA00004141"/>
    </source>
</evidence>
<dbReference type="KEGG" id="aef:GEV26_08550"/>
<sequence>MTPIVSQAGSATGTTVRPRVQASRWWVPTWAVVVVFGAVALWRSRQVDVPFRDPDGRVFMSRIALSLGILVVLIVLDGVVRARRGGWSLRRTREAISTRWTRDRVLLAVTGLLAYHLVYTSYRNLKSWNAFRTQHDDALVDSDRWLFFGHSPAVLLHDLFGRDVAPHVFRAIYESFSVMVPISFVAALVLAPRIREGYVFLTSAMWVWILGVASYYLIPAIGPFDAVPQEFAGLDRTSVTATQATYMAERSELLLDPGTAGSFASIGAFASLHTGFTFLVLLMLRYYGLRRAANLMVLYLVAVMVSTIYLGWHYVLDDVAGLAIAWAAVRLGRLTVHPPGRSAA</sequence>
<evidence type="ECO:0000256" key="4">
    <source>
        <dbReference type="ARBA" id="ARBA00023136"/>
    </source>
</evidence>
<dbReference type="Proteomes" id="UP000392064">
    <property type="component" value="Chromosome"/>
</dbReference>
<dbReference type="EMBL" id="CP045737">
    <property type="protein sequence ID" value="QGG41406.1"/>
    <property type="molecule type" value="Genomic_DNA"/>
</dbReference>
<dbReference type="Pfam" id="PF14378">
    <property type="entry name" value="PAP2_3"/>
    <property type="match status" value="1"/>
</dbReference>
<dbReference type="RefSeq" id="WP_153652674.1">
    <property type="nucleotide sequence ID" value="NZ_CP045737.1"/>
</dbReference>